<dbReference type="NCBIfam" id="TIGR02727">
    <property type="entry name" value="MTHFS_bact"/>
    <property type="match status" value="1"/>
</dbReference>
<dbReference type="EMBL" id="JAFBBK010000001">
    <property type="protein sequence ID" value="MBM7413750.1"/>
    <property type="molecule type" value="Genomic_DNA"/>
</dbReference>
<organism evidence="5 6">
    <name type="scientific">Rhodococcoides corynebacterioides</name>
    <dbReference type="NCBI Taxonomy" id="53972"/>
    <lineage>
        <taxon>Bacteria</taxon>
        <taxon>Bacillati</taxon>
        <taxon>Actinomycetota</taxon>
        <taxon>Actinomycetes</taxon>
        <taxon>Mycobacteriales</taxon>
        <taxon>Nocardiaceae</taxon>
        <taxon>Rhodococcoides</taxon>
    </lineage>
</organism>
<evidence type="ECO:0000256" key="4">
    <source>
        <dbReference type="RuleBase" id="RU361279"/>
    </source>
</evidence>
<keyword evidence="4" id="KW-0479">Metal-binding</keyword>
<keyword evidence="6" id="KW-1185">Reference proteome</keyword>
<name>A0ABS2KQ40_9NOCA</name>
<evidence type="ECO:0000256" key="2">
    <source>
        <dbReference type="ARBA" id="ARBA00022741"/>
    </source>
</evidence>
<dbReference type="GO" id="GO:0030272">
    <property type="term" value="F:5-formyltetrahydrofolate cyclo-ligase activity"/>
    <property type="evidence" value="ECO:0007669"/>
    <property type="project" value="UniProtKB-EC"/>
</dbReference>
<dbReference type="PANTHER" id="PTHR23407:SF1">
    <property type="entry name" value="5-FORMYLTETRAHYDROFOLATE CYCLO-LIGASE"/>
    <property type="match status" value="1"/>
</dbReference>
<protein>
    <recommendedName>
        <fullName evidence="4">5-formyltetrahydrofolate cyclo-ligase</fullName>
        <ecNumber evidence="4">6.3.3.2</ecNumber>
    </recommendedName>
</protein>
<dbReference type="InterPro" id="IPR002698">
    <property type="entry name" value="FTHF_cligase"/>
</dbReference>
<comment type="similarity">
    <text evidence="1 4">Belongs to the 5-formyltetrahydrofolate cyclo-ligase family.</text>
</comment>
<sequence length="165" mass="17299">MSVLASDARERGGDTLAAYVPVGSEPGDVTMLDSALAAGLRVLLPVAREPGPLSWAEYRGPDSLVAAAYGLREPSGPTLPPETVADASIVLVPALAVDRSGGRLGRGAGFYDRTLDAVRPDAWLVGVVYDDELVDALPTETHDVRMTHALTPLSGLQRLVRDGRG</sequence>
<accession>A0ABS2KQ40</accession>
<dbReference type="InterPro" id="IPR024185">
    <property type="entry name" value="FTHF_cligase-like_sf"/>
</dbReference>
<dbReference type="SUPFAM" id="SSF100950">
    <property type="entry name" value="NagB/RpiA/CoA transferase-like"/>
    <property type="match status" value="1"/>
</dbReference>
<dbReference type="Proteomes" id="UP000703038">
    <property type="component" value="Unassembled WGS sequence"/>
</dbReference>
<evidence type="ECO:0000313" key="6">
    <source>
        <dbReference type="Proteomes" id="UP000703038"/>
    </source>
</evidence>
<dbReference type="Gene3D" id="3.40.50.10420">
    <property type="entry name" value="NagB/RpiA/CoA transferase-like"/>
    <property type="match status" value="1"/>
</dbReference>
<gene>
    <name evidence="5" type="ORF">JOE42_000483</name>
</gene>
<dbReference type="PANTHER" id="PTHR23407">
    <property type="entry name" value="ATPASE INHIBITOR/5-FORMYLTETRAHYDROFOLATE CYCLO-LIGASE"/>
    <property type="match status" value="1"/>
</dbReference>
<comment type="cofactor">
    <cofactor evidence="4">
        <name>Mg(2+)</name>
        <dbReference type="ChEBI" id="CHEBI:18420"/>
    </cofactor>
</comment>
<comment type="catalytic activity">
    <reaction evidence="4">
        <text>(6S)-5-formyl-5,6,7,8-tetrahydrofolate + ATP = (6R)-5,10-methenyltetrahydrofolate + ADP + phosphate</text>
        <dbReference type="Rhea" id="RHEA:10488"/>
        <dbReference type="ChEBI" id="CHEBI:30616"/>
        <dbReference type="ChEBI" id="CHEBI:43474"/>
        <dbReference type="ChEBI" id="CHEBI:57455"/>
        <dbReference type="ChEBI" id="CHEBI:57457"/>
        <dbReference type="ChEBI" id="CHEBI:456216"/>
        <dbReference type="EC" id="6.3.3.2"/>
    </reaction>
</comment>
<reference evidence="5 6" key="1">
    <citation type="submission" date="2021-01" db="EMBL/GenBank/DDBJ databases">
        <title>Genomics of switchgrass bacterial isolates.</title>
        <authorList>
            <person name="Shade A."/>
        </authorList>
    </citation>
    <scope>NUCLEOTIDE SEQUENCE [LARGE SCALE GENOMIC DNA]</scope>
    <source>
        <strain evidence="5 6">PvP111</strain>
    </source>
</reference>
<evidence type="ECO:0000313" key="5">
    <source>
        <dbReference type="EMBL" id="MBM7413750.1"/>
    </source>
</evidence>
<dbReference type="Pfam" id="PF01812">
    <property type="entry name" value="5-FTHF_cyc-lig"/>
    <property type="match status" value="1"/>
</dbReference>
<dbReference type="PIRSF" id="PIRSF006806">
    <property type="entry name" value="FTHF_cligase"/>
    <property type="match status" value="1"/>
</dbReference>
<keyword evidence="2 4" id="KW-0547">Nucleotide-binding</keyword>
<proteinExistence type="inferred from homology"/>
<comment type="caution">
    <text evidence="5">The sequence shown here is derived from an EMBL/GenBank/DDBJ whole genome shotgun (WGS) entry which is preliminary data.</text>
</comment>
<keyword evidence="5" id="KW-0436">Ligase</keyword>
<keyword evidence="4" id="KW-0460">Magnesium</keyword>
<evidence type="ECO:0000256" key="3">
    <source>
        <dbReference type="ARBA" id="ARBA00022840"/>
    </source>
</evidence>
<dbReference type="EC" id="6.3.3.2" evidence="4"/>
<dbReference type="InterPro" id="IPR037171">
    <property type="entry name" value="NagB/RpiA_transferase-like"/>
</dbReference>
<evidence type="ECO:0000256" key="1">
    <source>
        <dbReference type="ARBA" id="ARBA00010638"/>
    </source>
</evidence>
<keyword evidence="3 4" id="KW-0067">ATP-binding</keyword>